<dbReference type="GO" id="GO:0005524">
    <property type="term" value="F:ATP binding"/>
    <property type="evidence" value="ECO:0007669"/>
    <property type="project" value="UniProtKB-KW"/>
</dbReference>
<accession>A0AAV2RXG6</accession>
<dbReference type="GO" id="GO:0004467">
    <property type="term" value="F:long-chain fatty acid-CoA ligase activity"/>
    <property type="evidence" value="ECO:0007669"/>
    <property type="project" value="TreeGrafter"/>
</dbReference>
<name>A0AAV2RXG6_MEGNR</name>
<dbReference type="EMBL" id="CAXKWB010033493">
    <property type="protein sequence ID" value="CAL4143029.1"/>
    <property type="molecule type" value="Genomic_DNA"/>
</dbReference>
<dbReference type="SUPFAM" id="SSF56801">
    <property type="entry name" value="Acetyl-CoA synthetase-like"/>
    <property type="match status" value="2"/>
</dbReference>
<keyword evidence="8" id="KW-0812">Transmembrane</keyword>
<keyword evidence="2" id="KW-0436">Ligase</keyword>
<keyword evidence="4" id="KW-0067">ATP-binding</keyword>
<evidence type="ECO:0000256" key="1">
    <source>
        <dbReference type="ARBA" id="ARBA00006432"/>
    </source>
</evidence>
<comment type="catalytic activity">
    <reaction evidence="5">
        <text>a very long-chain fatty acid + ATP + CoA = a very long-chain fatty acyl-CoA + AMP + diphosphate</text>
        <dbReference type="Rhea" id="RHEA:54536"/>
        <dbReference type="ChEBI" id="CHEBI:30616"/>
        <dbReference type="ChEBI" id="CHEBI:33019"/>
        <dbReference type="ChEBI" id="CHEBI:57287"/>
        <dbReference type="ChEBI" id="CHEBI:58950"/>
        <dbReference type="ChEBI" id="CHEBI:138261"/>
        <dbReference type="ChEBI" id="CHEBI:456215"/>
    </reaction>
    <physiologicalReaction direction="left-to-right" evidence="5">
        <dbReference type="Rhea" id="RHEA:54537"/>
    </physiologicalReaction>
</comment>
<keyword evidence="11" id="KW-1185">Reference proteome</keyword>
<reference evidence="10 11" key="1">
    <citation type="submission" date="2024-05" db="EMBL/GenBank/DDBJ databases">
        <authorList>
            <person name="Wallberg A."/>
        </authorList>
    </citation>
    <scope>NUCLEOTIDE SEQUENCE [LARGE SCALE GENOMIC DNA]</scope>
</reference>
<dbReference type="Proteomes" id="UP001497623">
    <property type="component" value="Unassembled WGS sequence"/>
</dbReference>
<dbReference type="GO" id="GO:0005789">
    <property type="term" value="C:endoplasmic reticulum membrane"/>
    <property type="evidence" value="ECO:0007669"/>
    <property type="project" value="TreeGrafter"/>
</dbReference>
<comment type="catalytic activity">
    <reaction evidence="7">
        <text>tetracosanoate + ATP + CoA = tetracosanoyl-CoA + AMP + diphosphate</text>
        <dbReference type="Rhea" id="RHEA:33639"/>
        <dbReference type="ChEBI" id="CHEBI:30616"/>
        <dbReference type="ChEBI" id="CHEBI:31014"/>
        <dbReference type="ChEBI" id="CHEBI:33019"/>
        <dbReference type="ChEBI" id="CHEBI:57287"/>
        <dbReference type="ChEBI" id="CHEBI:65052"/>
        <dbReference type="ChEBI" id="CHEBI:456215"/>
    </reaction>
    <physiologicalReaction direction="left-to-right" evidence="7">
        <dbReference type="Rhea" id="RHEA:33640"/>
    </physiologicalReaction>
</comment>
<dbReference type="GO" id="GO:0005324">
    <property type="term" value="F:long-chain fatty acid transmembrane transporter activity"/>
    <property type="evidence" value="ECO:0007669"/>
    <property type="project" value="TreeGrafter"/>
</dbReference>
<feature type="non-terminal residue" evidence="10">
    <location>
        <position position="431"/>
    </location>
</feature>
<feature type="transmembrane region" description="Helical" evidence="8">
    <location>
        <begin position="6"/>
        <end position="23"/>
    </location>
</feature>
<proteinExistence type="inferred from homology"/>
<evidence type="ECO:0000256" key="2">
    <source>
        <dbReference type="ARBA" id="ARBA00022598"/>
    </source>
</evidence>
<evidence type="ECO:0000256" key="7">
    <source>
        <dbReference type="ARBA" id="ARBA00048666"/>
    </source>
</evidence>
<dbReference type="InterPro" id="IPR000873">
    <property type="entry name" value="AMP-dep_synth/lig_dom"/>
</dbReference>
<comment type="similarity">
    <text evidence="1">Belongs to the ATP-dependent AMP-binding enzyme family.</text>
</comment>
<dbReference type="GO" id="GO:0005886">
    <property type="term" value="C:plasma membrane"/>
    <property type="evidence" value="ECO:0007669"/>
    <property type="project" value="TreeGrafter"/>
</dbReference>
<dbReference type="InterPro" id="IPR042099">
    <property type="entry name" value="ANL_N_sf"/>
</dbReference>
<feature type="domain" description="AMP-dependent synthetase/ligase" evidence="9">
    <location>
        <begin position="90"/>
        <end position="217"/>
    </location>
</feature>
<evidence type="ECO:0000256" key="6">
    <source>
        <dbReference type="ARBA" id="ARBA00041297"/>
    </source>
</evidence>
<evidence type="ECO:0000256" key="3">
    <source>
        <dbReference type="ARBA" id="ARBA00022741"/>
    </source>
</evidence>
<feature type="transmembrane region" description="Helical" evidence="8">
    <location>
        <begin position="30"/>
        <end position="47"/>
    </location>
</feature>
<keyword evidence="8" id="KW-1133">Transmembrane helix</keyword>
<gene>
    <name evidence="10" type="ORF">MNOR_LOCUS29234</name>
</gene>
<evidence type="ECO:0000259" key="9">
    <source>
        <dbReference type="Pfam" id="PF00501"/>
    </source>
</evidence>
<dbReference type="PANTHER" id="PTHR43107:SF15">
    <property type="entry name" value="FATTY ACID TRANSPORT PROTEIN 3, ISOFORM A"/>
    <property type="match status" value="1"/>
</dbReference>
<organism evidence="10 11">
    <name type="scientific">Meganyctiphanes norvegica</name>
    <name type="common">Northern krill</name>
    <name type="synonym">Thysanopoda norvegica</name>
    <dbReference type="NCBI Taxonomy" id="48144"/>
    <lineage>
        <taxon>Eukaryota</taxon>
        <taxon>Metazoa</taxon>
        <taxon>Ecdysozoa</taxon>
        <taxon>Arthropoda</taxon>
        <taxon>Crustacea</taxon>
        <taxon>Multicrustacea</taxon>
        <taxon>Malacostraca</taxon>
        <taxon>Eumalacostraca</taxon>
        <taxon>Eucarida</taxon>
        <taxon>Euphausiacea</taxon>
        <taxon>Euphausiidae</taxon>
        <taxon>Meganyctiphanes</taxon>
    </lineage>
</organism>
<evidence type="ECO:0000313" key="11">
    <source>
        <dbReference type="Proteomes" id="UP001497623"/>
    </source>
</evidence>
<evidence type="ECO:0000256" key="4">
    <source>
        <dbReference type="ARBA" id="ARBA00022840"/>
    </source>
</evidence>
<evidence type="ECO:0000256" key="5">
    <source>
        <dbReference type="ARBA" id="ARBA00036527"/>
    </source>
</evidence>
<dbReference type="AlphaFoldDB" id="A0AAV2RXG6"/>
<dbReference type="GO" id="GO:0044539">
    <property type="term" value="P:long-chain fatty acid import into cell"/>
    <property type="evidence" value="ECO:0007669"/>
    <property type="project" value="TreeGrafter"/>
</dbReference>
<dbReference type="PANTHER" id="PTHR43107">
    <property type="entry name" value="LONG-CHAIN FATTY ACID TRANSPORT PROTEIN"/>
    <property type="match status" value="1"/>
</dbReference>
<sequence length="431" mass="48380">MQDLPVSPVVLGVALISIIYIAAPQLNVVYFNWWTLVVLCSIGFVYSKKYTFWLIYKTLPRDLKAVFRYSKLTFAVRSAQWGNKSIAAIFKANVEKNPNKVAFICDGREWTFRQVDEYSNRVGNYFIETGYTKGDCVGLYMTNCVEYICIWLGAAKVGVIVALVNSNLKHSSLVTSLQSAQCKLIITDKDLLQGVREIQDEVKELPVWVHDFSLDNQEASQMEGLGIGPSANPLKNAEWPPECIHRLLYDLKKIKCYVKHGLPTPPPLPLVTSSNYGLFCVMPFSCTVCGMVDEYSNRVGNYFIETGYTKGDCVGLYMTNCVEYIGIWLGAAKYIGIWLGAAKLGNCIGLYMNNCIEYICIWLGAAKVRITSASGLGLTRRLWIRNYKSRFGNAKLREYRVARVGVIVALVNTQTHTHPPTPAHIQIPWGV</sequence>
<keyword evidence="3" id="KW-0547">Nucleotide-binding</keyword>
<evidence type="ECO:0000256" key="8">
    <source>
        <dbReference type="SAM" id="Phobius"/>
    </source>
</evidence>
<dbReference type="Gene3D" id="3.40.50.12780">
    <property type="entry name" value="N-terminal domain of ligase-like"/>
    <property type="match status" value="2"/>
</dbReference>
<protein>
    <recommendedName>
        <fullName evidence="6">Long-chain-fatty-acid--CoA ligase</fullName>
    </recommendedName>
</protein>
<comment type="caution">
    <text evidence="10">The sequence shown here is derived from an EMBL/GenBank/DDBJ whole genome shotgun (WGS) entry which is preliminary data.</text>
</comment>
<dbReference type="Pfam" id="PF00501">
    <property type="entry name" value="AMP-binding"/>
    <property type="match status" value="1"/>
</dbReference>
<evidence type="ECO:0000313" key="10">
    <source>
        <dbReference type="EMBL" id="CAL4143029.1"/>
    </source>
</evidence>
<keyword evidence="8" id="KW-0472">Membrane</keyword>